<accession>A0A6J4M783</accession>
<dbReference type="EC" id="4.6.1.1" evidence="3"/>
<dbReference type="Pfam" id="PF14559">
    <property type="entry name" value="TPR_19"/>
    <property type="match status" value="1"/>
</dbReference>
<feature type="transmembrane region" description="Helical" evidence="2">
    <location>
        <begin position="42"/>
        <end position="64"/>
    </location>
</feature>
<dbReference type="GO" id="GO:0004016">
    <property type="term" value="F:adenylate cyclase activity"/>
    <property type="evidence" value="ECO:0007669"/>
    <property type="project" value="UniProtKB-EC"/>
</dbReference>
<organism evidence="3">
    <name type="scientific">uncultured Gemmatimonadota bacterium</name>
    <dbReference type="NCBI Taxonomy" id="203437"/>
    <lineage>
        <taxon>Bacteria</taxon>
        <taxon>Pseudomonadati</taxon>
        <taxon>Gemmatimonadota</taxon>
        <taxon>environmental samples</taxon>
    </lineage>
</organism>
<dbReference type="PANTHER" id="PTHR12558">
    <property type="entry name" value="CELL DIVISION CYCLE 16,23,27"/>
    <property type="match status" value="1"/>
</dbReference>
<keyword evidence="3" id="KW-0456">Lyase</keyword>
<dbReference type="EMBL" id="CADCTV010000648">
    <property type="protein sequence ID" value="CAA9350685.1"/>
    <property type="molecule type" value="Genomic_DNA"/>
</dbReference>
<sequence>MIDLDQIKQRKLFQWAFAYLAGAWLILQVLGLLAQPFAWPDLVLRAATVLLGIGFFAVLILAWYHGEQGRQKASGVELLMLAGILMIAGVAVALVSRGGKDGSPGAALSAGAAAPGGLAAAPATEQGSIAVLPFVNMSPDKDQEYFSDGLTEELLNVLAKIPALRVAARTSSFSFKGKNLPVDSVARALKVGHVLEGSVRKAGDQVRITAQLIDAKTGFHLWSETYDRSLKDIFAVQDEISKAVAEQLRLKLAPGETLARQETTDPEAHTLVLRGIAAHRQGTRESFAEAERLFRQAIQRDPRYAQAHARLASSLMVRAYHRHIPVEAGYAQARTSAERALALDPKQSEAHSVLGRIADTHDWNFAAAEAHFERALEANPGDARARSLRAWLLMRLGKSEEAVRAARRATELDPLSMAAYNNLGAMYSYAGQEQRAVESFNAALALAPDAAAVTANLALSYSDLGRHAEAIRTAERARTLDPEDHFTLATLGYVYGRAGKQAEAERALTALRAEPEVSPYLIATIYAGLGDKERTFGMLEQAVKQRDDSVPDLGVDPVFKDFRGDPRFARLLQKIGLGCGRGGAVVCARRSREHRPLPGDRASCSILQS</sequence>
<dbReference type="NCBIfam" id="NF047558">
    <property type="entry name" value="TPR_END_plus"/>
    <property type="match status" value="1"/>
</dbReference>
<name>A0A6J4M783_9BACT</name>
<dbReference type="PROSITE" id="PS50005">
    <property type="entry name" value="TPR"/>
    <property type="match status" value="2"/>
</dbReference>
<dbReference type="InterPro" id="IPR011990">
    <property type="entry name" value="TPR-like_helical_dom_sf"/>
</dbReference>
<reference evidence="3" key="1">
    <citation type="submission" date="2020-02" db="EMBL/GenBank/DDBJ databases">
        <authorList>
            <person name="Meier V. D."/>
        </authorList>
    </citation>
    <scope>NUCLEOTIDE SEQUENCE</scope>
    <source>
        <strain evidence="3">AVDCRST_MAG89</strain>
    </source>
</reference>
<feature type="repeat" description="TPR" evidence="1">
    <location>
        <begin position="417"/>
        <end position="450"/>
    </location>
</feature>
<dbReference type="SUPFAM" id="SSF48452">
    <property type="entry name" value="TPR-like"/>
    <property type="match status" value="1"/>
</dbReference>
<dbReference type="Pfam" id="PF13432">
    <property type="entry name" value="TPR_16"/>
    <property type="match status" value="1"/>
</dbReference>
<dbReference type="SMART" id="SM00028">
    <property type="entry name" value="TPR"/>
    <property type="match status" value="5"/>
</dbReference>
<dbReference type="InterPro" id="IPR019734">
    <property type="entry name" value="TPR_rpt"/>
</dbReference>
<keyword evidence="2" id="KW-0812">Transmembrane</keyword>
<dbReference type="Gene3D" id="1.25.40.10">
    <property type="entry name" value="Tetratricopeptide repeat domain"/>
    <property type="match status" value="3"/>
</dbReference>
<evidence type="ECO:0000256" key="1">
    <source>
        <dbReference type="PROSITE-ProRule" id="PRU00339"/>
    </source>
</evidence>
<keyword evidence="2" id="KW-0472">Membrane</keyword>
<dbReference type="PANTHER" id="PTHR12558:SF33">
    <property type="entry name" value="BLL7664 PROTEIN"/>
    <property type="match status" value="1"/>
</dbReference>
<proteinExistence type="predicted"/>
<evidence type="ECO:0000256" key="2">
    <source>
        <dbReference type="SAM" id="Phobius"/>
    </source>
</evidence>
<feature type="repeat" description="TPR" evidence="1">
    <location>
        <begin position="451"/>
        <end position="484"/>
    </location>
</feature>
<keyword evidence="2" id="KW-1133">Transmembrane helix</keyword>
<feature type="transmembrane region" description="Helical" evidence="2">
    <location>
        <begin position="12"/>
        <end position="30"/>
    </location>
</feature>
<dbReference type="AlphaFoldDB" id="A0A6J4M783"/>
<feature type="transmembrane region" description="Helical" evidence="2">
    <location>
        <begin position="76"/>
        <end position="95"/>
    </location>
</feature>
<dbReference type="Gene3D" id="3.40.50.10070">
    <property type="entry name" value="TolB, N-terminal domain"/>
    <property type="match status" value="1"/>
</dbReference>
<keyword evidence="1" id="KW-0802">TPR repeat</keyword>
<gene>
    <name evidence="3" type="ORF">AVDCRST_MAG89-3113</name>
</gene>
<protein>
    <submittedName>
        <fullName evidence="3">Adenylate cyclase</fullName>
        <ecNumber evidence="3">4.6.1.1</ecNumber>
    </submittedName>
</protein>
<evidence type="ECO:0000313" key="3">
    <source>
        <dbReference type="EMBL" id="CAA9350685.1"/>
    </source>
</evidence>
<dbReference type="PROSITE" id="PS50293">
    <property type="entry name" value="TPR_REGION"/>
    <property type="match status" value="1"/>
</dbReference>